<dbReference type="InterPro" id="IPR039335">
    <property type="entry name" value="SIB1/2"/>
</dbReference>
<sequence length="159" mass="17656">MENLLVHQRKATKKSKTKTKPIKVVYISNPMKVKTCASKFRALVQELTGQDAPLPDPTKFKTTHTGDDHVTSAANHQTALLDAANTTSTVIDDDDHHALEEVPMVDPSPSRHHQPQNCDFSFEPFDDDHGMLENFSGIFASTLFCESSQFDGLRSLDAM</sequence>
<accession>A0ABQ8HEU2</accession>
<dbReference type="PANTHER" id="PTHR33624">
    <property type="entry name" value="SIGMA FACTOR BINDING PROTEIN 1, CHLOROPLASTIC"/>
    <property type="match status" value="1"/>
</dbReference>
<reference evidence="2 3" key="1">
    <citation type="submission" date="2021-02" db="EMBL/GenBank/DDBJ databases">
        <title>Plant Genome Project.</title>
        <authorList>
            <person name="Zhang R.-G."/>
        </authorList>
    </citation>
    <scope>NUCLEOTIDE SEQUENCE [LARGE SCALE GENOMIC DNA]</scope>
    <source>
        <tissue evidence="2">Leaves</tissue>
    </source>
</reference>
<evidence type="ECO:0000259" key="1">
    <source>
        <dbReference type="Pfam" id="PF05678"/>
    </source>
</evidence>
<dbReference type="Pfam" id="PF05678">
    <property type="entry name" value="VQ"/>
    <property type="match status" value="1"/>
</dbReference>
<protein>
    <recommendedName>
        <fullName evidence="1">VQ domain-containing protein</fullName>
    </recommendedName>
</protein>
<comment type="caution">
    <text evidence="2">The sequence shown here is derived from an EMBL/GenBank/DDBJ whole genome shotgun (WGS) entry which is preliminary data.</text>
</comment>
<evidence type="ECO:0000313" key="2">
    <source>
        <dbReference type="EMBL" id="KAH7557131.1"/>
    </source>
</evidence>
<keyword evidence="3" id="KW-1185">Reference proteome</keyword>
<feature type="domain" description="VQ" evidence="1">
    <location>
        <begin position="27"/>
        <end position="53"/>
    </location>
</feature>
<dbReference type="InterPro" id="IPR008889">
    <property type="entry name" value="VQ"/>
</dbReference>
<organism evidence="2 3">
    <name type="scientific">Xanthoceras sorbifolium</name>
    <dbReference type="NCBI Taxonomy" id="99658"/>
    <lineage>
        <taxon>Eukaryota</taxon>
        <taxon>Viridiplantae</taxon>
        <taxon>Streptophyta</taxon>
        <taxon>Embryophyta</taxon>
        <taxon>Tracheophyta</taxon>
        <taxon>Spermatophyta</taxon>
        <taxon>Magnoliopsida</taxon>
        <taxon>eudicotyledons</taxon>
        <taxon>Gunneridae</taxon>
        <taxon>Pentapetalae</taxon>
        <taxon>rosids</taxon>
        <taxon>malvids</taxon>
        <taxon>Sapindales</taxon>
        <taxon>Sapindaceae</taxon>
        <taxon>Xanthoceroideae</taxon>
        <taxon>Xanthoceras</taxon>
    </lineage>
</organism>
<evidence type="ECO:0000313" key="3">
    <source>
        <dbReference type="Proteomes" id="UP000827721"/>
    </source>
</evidence>
<dbReference type="Proteomes" id="UP000827721">
    <property type="component" value="Unassembled WGS sequence"/>
</dbReference>
<dbReference type="EMBL" id="JAFEMO010000011">
    <property type="protein sequence ID" value="KAH7557131.1"/>
    <property type="molecule type" value="Genomic_DNA"/>
</dbReference>
<gene>
    <name evidence="2" type="ORF">JRO89_XS11G0053000</name>
</gene>
<dbReference type="PANTHER" id="PTHR33624:SF2">
    <property type="entry name" value="SIGMA FACTOR BINDING PROTEIN 1, CHLOROPLASTIC"/>
    <property type="match status" value="1"/>
</dbReference>
<name>A0ABQ8HEU2_9ROSI</name>
<proteinExistence type="predicted"/>